<evidence type="ECO:0000256" key="4">
    <source>
        <dbReference type="ARBA" id="ARBA00022692"/>
    </source>
</evidence>
<evidence type="ECO:0000256" key="3">
    <source>
        <dbReference type="ARBA" id="ARBA00022448"/>
    </source>
</evidence>
<keyword evidence="5 7" id="KW-1133">Transmembrane helix</keyword>
<dbReference type="RefSeq" id="XP_062720575.1">
    <property type="nucleotide sequence ID" value="XM_062869631.1"/>
</dbReference>
<protein>
    <submittedName>
        <fullName evidence="9">MFS transporter</fullName>
    </submittedName>
</protein>
<dbReference type="Pfam" id="PF07690">
    <property type="entry name" value="MFS_1"/>
    <property type="match status" value="1"/>
</dbReference>
<keyword evidence="4 7" id="KW-0812">Transmembrane</keyword>
<feature type="transmembrane region" description="Helical" evidence="7">
    <location>
        <begin position="192"/>
        <end position="212"/>
    </location>
</feature>
<evidence type="ECO:0000313" key="9">
    <source>
        <dbReference type="EMBL" id="KAK3304795.1"/>
    </source>
</evidence>
<evidence type="ECO:0000256" key="2">
    <source>
        <dbReference type="ARBA" id="ARBA00008335"/>
    </source>
</evidence>
<feature type="transmembrane region" description="Helical" evidence="7">
    <location>
        <begin position="219"/>
        <end position="240"/>
    </location>
</feature>
<gene>
    <name evidence="9" type="ORF">B0T15DRAFT_537615</name>
</gene>
<feature type="transmembrane region" description="Helical" evidence="7">
    <location>
        <begin position="36"/>
        <end position="57"/>
    </location>
</feature>
<dbReference type="AlphaFoldDB" id="A0AAJ0GRW2"/>
<dbReference type="PANTHER" id="PTHR23514">
    <property type="entry name" value="BYPASS OF STOP CODON PROTEIN 6"/>
    <property type="match status" value="1"/>
</dbReference>
<keyword evidence="3" id="KW-0813">Transport</keyword>
<dbReference type="SUPFAM" id="SSF103473">
    <property type="entry name" value="MFS general substrate transporter"/>
    <property type="match status" value="1"/>
</dbReference>
<feature type="transmembrane region" description="Helical" evidence="7">
    <location>
        <begin position="246"/>
        <end position="270"/>
    </location>
</feature>
<evidence type="ECO:0000256" key="5">
    <source>
        <dbReference type="ARBA" id="ARBA00022989"/>
    </source>
</evidence>
<dbReference type="GeneID" id="87888460"/>
<accession>A0AAJ0GRW2</accession>
<comment type="similarity">
    <text evidence="2">Belongs to the major facilitator superfamily.</text>
</comment>
<keyword evidence="10" id="KW-1185">Reference proteome</keyword>
<dbReference type="GO" id="GO:0016020">
    <property type="term" value="C:membrane"/>
    <property type="evidence" value="ECO:0007669"/>
    <property type="project" value="TreeGrafter"/>
</dbReference>
<dbReference type="InterPro" id="IPR011701">
    <property type="entry name" value="MFS"/>
</dbReference>
<dbReference type="InterPro" id="IPR036259">
    <property type="entry name" value="MFS_trans_sf"/>
</dbReference>
<dbReference type="InterPro" id="IPR051788">
    <property type="entry name" value="MFS_Transporter"/>
</dbReference>
<dbReference type="EMBL" id="JAUDZG010000005">
    <property type="protein sequence ID" value="KAK3304795.1"/>
    <property type="molecule type" value="Genomic_DNA"/>
</dbReference>
<evidence type="ECO:0000256" key="6">
    <source>
        <dbReference type="ARBA" id="ARBA00023136"/>
    </source>
</evidence>
<evidence type="ECO:0000256" key="7">
    <source>
        <dbReference type="SAM" id="Phobius"/>
    </source>
</evidence>
<dbReference type="GO" id="GO:0012505">
    <property type="term" value="C:endomembrane system"/>
    <property type="evidence" value="ECO:0007669"/>
    <property type="project" value="UniProtKB-SubCell"/>
</dbReference>
<reference evidence="9" key="2">
    <citation type="submission" date="2023-06" db="EMBL/GenBank/DDBJ databases">
        <authorList>
            <consortium name="Lawrence Berkeley National Laboratory"/>
            <person name="Mondo S.J."/>
            <person name="Hensen N."/>
            <person name="Bonometti L."/>
            <person name="Westerberg I."/>
            <person name="Brannstrom I.O."/>
            <person name="Guillou S."/>
            <person name="Cros-Aarteil S."/>
            <person name="Calhoun S."/>
            <person name="Haridas S."/>
            <person name="Kuo A."/>
            <person name="Pangilinan J."/>
            <person name="Riley R."/>
            <person name="Labutti K."/>
            <person name="Andreopoulos B."/>
            <person name="Lipzen A."/>
            <person name="Chen C."/>
            <person name="Yanf M."/>
            <person name="Daum C."/>
            <person name="Ng V."/>
            <person name="Clum A."/>
            <person name="Steindorff A."/>
            <person name="Ohm R."/>
            <person name="Martin F."/>
            <person name="Silar P."/>
            <person name="Natvig D."/>
            <person name="Lalanne C."/>
            <person name="Gautier V."/>
            <person name="Ament-Velasquez S.L."/>
            <person name="Kruys A."/>
            <person name="Hutchinson M.I."/>
            <person name="Powell A.J."/>
            <person name="Barry K."/>
            <person name="Miller A.N."/>
            <person name="Grigoriev I.V."/>
            <person name="Debuchy R."/>
            <person name="Gladieux P."/>
            <person name="Thoren M.H."/>
            <person name="Johannesson H."/>
        </authorList>
    </citation>
    <scope>NUCLEOTIDE SEQUENCE</scope>
    <source>
        <strain evidence="9">CBS 333.67</strain>
    </source>
</reference>
<organism evidence="9 10">
    <name type="scientific">Chaetomium strumarium</name>
    <dbReference type="NCBI Taxonomy" id="1170767"/>
    <lineage>
        <taxon>Eukaryota</taxon>
        <taxon>Fungi</taxon>
        <taxon>Dikarya</taxon>
        <taxon>Ascomycota</taxon>
        <taxon>Pezizomycotina</taxon>
        <taxon>Sordariomycetes</taxon>
        <taxon>Sordariomycetidae</taxon>
        <taxon>Sordariales</taxon>
        <taxon>Chaetomiaceae</taxon>
        <taxon>Chaetomium</taxon>
    </lineage>
</organism>
<dbReference type="Gene3D" id="1.20.1250.20">
    <property type="entry name" value="MFS general substrate transporter like domains"/>
    <property type="match status" value="2"/>
</dbReference>
<dbReference type="InterPro" id="IPR020846">
    <property type="entry name" value="MFS_dom"/>
</dbReference>
<sequence>MSNNVLHQKIGQRGIAMVSAACHIAAYLIMATHPPYVVLVLAFIIAGFGNGVGDSAWNAWIRSLANANELLGCMHACYGVGGTLSPLVATLIVEKYHLGWYTFYYFMIGAAAIELVSLTWSFWSATGKAYRLKHRIAETGQKAGLMEALWHSSGARVSWIYTIFLLAYIGVEVSLGGWIVTFIIQVRNGGEFARGITATGFWLGITLGRIILGFITLRVGVNLAIAVYLALTIGLEFLFWFVPQFYVSAVAVALQGFFLGPLFPGVVIVASKLLPKHLHVTVIGFAYCLWRPIILALLVVMLGLWLFLPKVDNKRD</sequence>
<feature type="transmembrane region" description="Helical" evidence="7">
    <location>
        <begin position="69"/>
        <end position="92"/>
    </location>
</feature>
<dbReference type="PROSITE" id="PS50850">
    <property type="entry name" value="MFS"/>
    <property type="match status" value="1"/>
</dbReference>
<keyword evidence="6 7" id="KW-0472">Membrane</keyword>
<comment type="caution">
    <text evidence="9">The sequence shown here is derived from an EMBL/GenBank/DDBJ whole genome shotgun (WGS) entry which is preliminary data.</text>
</comment>
<proteinExistence type="inferred from homology"/>
<feature type="domain" description="Major facilitator superfamily (MFS) profile" evidence="8">
    <location>
        <begin position="1"/>
        <end position="316"/>
    </location>
</feature>
<comment type="subcellular location">
    <subcellularLocation>
        <location evidence="1">Endomembrane system</location>
        <topology evidence="1">Multi-pass membrane protein</topology>
    </subcellularLocation>
</comment>
<evidence type="ECO:0000259" key="8">
    <source>
        <dbReference type="PROSITE" id="PS50850"/>
    </source>
</evidence>
<feature type="transmembrane region" description="Helical" evidence="7">
    <location>
        <begin position="12"/>
        <end position="30"/>
    </location>
</feature>
<feature type="transmembrane region" description="Helical" evidence="7">
    <location>
        <begin position="159"/>
        <end position="186"/>
    </location>
</feature>
<dbReference type="Proteomes" id="UP001273166">
    <property type="component" value="Unassembled WGS sequence"/>
</dbReference>
<feature type="transmembrane region" description="Helical" evidence="7">
    <location>
        <begin position="104"/>
        <end position="125"/>
    </location>
</feature>
<evidence type="ECO:0000313" key="10">
    <source>
        <dbReference type="Proteomes" id="UP001273166"/>
    </source>
</evidence>
<dbReference type="PANTHER" id="PTHR23514:SF3">
    <property type="entry name" value="BYPASS OF STOP CODON PROTEIN 6"/>
    <property type="match status" value="1"/>
</dbReference>
<feature type="transmembrane region" description="Helical" evidence="7">
    <location>
        <begin position="282"/>
        <end position="308"/>
    </location>
</feature>
<name>A0AAJ0GRW2_9PEZI</name>
<dbReference type="GO" id="GO:0022857">
    <property type="term" value="F:transmembrane transporter activity"/>
    <property type="evidence" value="ECO:0007669"/>
    <property type="project" value="InterPro"/>
</dbReference>
<evidence type="ECO:0000256" key="1">
    <source>
        <dbReference type="ARBA" id="ARBA00004127"/>
    </source>
</evidence>
<reference evidence="9" key="1">
    <citation type="journal article" date="2023" name="Mol. Phylogenet. Evol.">
        <title>Genome-scale phylogeny and comparative genomics of the fungal order Sordariales.</title>
        <authorList>
            <person name="Hensen N."/>
            <person name="Bonometti L."/>
            <person name="Westerberg I."/>
            <person name="Brannstrom I.O."/>
            <person name="Guillou S."/>
            <person name="Cros-Aarteil S."/>
            <person name="Calhoun S."/>
            <person name="Haridas S."/>
            <person name="Kuo A."/>
            <person name="Mondo S."/>
            <person name="Pangilinan J."/>
            <person name="Riley R."/>
            <person name="LaButti K."/>
            <person name="Andreopoulos B."/>
            <person name="Lipzen A."/>
            <person name="Chen C."/>
            <person name="Yan M."/>
            <person name="Daum C."/>
            <person name="Ng V."/>
            <person name="Clum A."/>
            <person name="Steindorff A."/>
            <person name="Ohm R.A."/>
            <person name="Martin F."/>
            <person name="Silar P."/>
            <person name="Natvig D.O."/>
            <person name="Lalanne C."/>
            <person name="Gautier V."/>
            <person name="Ament-Velasquez S.L."/>
            <person name="Kruys A."/>
            <person name="Hutchinson M.I."/>
            <person name="Powell A.J."/>
            <person name="Barry K."/>
            <person name="Miller A.N."/>
            <person name="Grigoriev I.V."/>
            <person name="Debuchy R."/>
            <person name="Gladieux P."/>
            <person name="Hiltunen Thoren M."/>
            <person name="Johannesson H."/>
        </authorList>
    </citation>
    <scope>NUCLEOTIDE SEQUENCE</scope>
    <source>
        <strain evidence="9">CBS 333.67</strain>
    </source>
</reference>